<dbReference type="OrthoDB" id="9806130at2"/>
<dbReference type="Pfam" id="PF02518">
    <property type="entry name" value="HATPase_c"/>
    <property type="match status" value="1"/>
</dbReference>
<evidence type="ECO:0000256" key="2">
    <source>
        <dbReference type="ARBA" id="ARBA00004141"/>
    </source>
</evidence>
<dbReference type="CDD" id="cd00075">
    <property type="entry name" value="HATPase"/>
    <property type="match status" value="1"/>
</dbReference>
<dbReference type="SUPFAM" id="SSF55874">
    <property type="entry name" value="ATPase domain of HSP90 chaperone/DNA topoisomerase II/histidine kinase"/>
    <property type="match status" value="1"/>
</dbReference>
<evidence type="ECO:0000256" key="3">
    <source>
        <dbReference type="ARBA" id="ARBA00004236"/>
    </source>
</evidence>
<proteinExistence type="predicted"/>
<dbReference type="Gene3D" id="3.40.50.620">
    <property type="entry name" value="HUPs"/>
    <property type="match status" value="1"/>
</dbReference>
<dbReference type="InterPro" id="IPR027417">
    <property type="entry name" value="P-loop_NTPase"/>
</dbReference>
<evidence type="ECO:0000313" key="17">
    <source>
        <dbReference type="Proteomes" id="UP000463857"/>
    </source>
</evidence>
<name>A0A7L4YLS2_9ACTN</name>
<protein>
    <recommendedName>
        <fullName evidence="4">histidine kinase</fullName>
        <ecNumber evidence="4">2.7.13.3</ecNumber>
    </recommendedName>
</protein>
<dbReference type="Gene3D" id="3.40.50.300">
    <property type="entry name" value="P-loop containing nucleotide triphosphate hydrolases"/>
    <property type="match status" value="1"/>
</dbReference>
<dbReference type="SUPFAM" id="SSF47384">
    <property type="entry name" value="Homodimeric domain of signal transducing histidine kinase"/>
    <property type="match status" value="1"/>
</dbReference>
<dbReference type="Pfam" id="PF13493">
    <property type="entry name" value="DUF4118"/>
    <property type="match status" value="1"/>
</dbReference>
<dbReference type="GO" id="GO:0005886">
    <property type="term" value="C:plasma membrane"/>
    <property type="evidence" value="ECO:0007669"/>
    <property type="project" value="UniProtKB-SubCell"/>
</dbReference>
<dbReference type="Gene3D" id="1.20.120.620">
    <property type="entry name" value="Backbone structure of the membrane domain of e. Coli histidine kinase receptor kdpd"/>
    <property type="match status" value="1"/>
</dbReference>
<dbReference type="InterPro" id="IPR006016">
    <property type="entry name" value="UspA"/>
</dbReference>
<dbReference type="InterPro" id="IPR014729">
    <property type="entry name" value="Rossmann-like_a/b/a_fold"/>
</dbReference>
<dbReference type="AlphaFoldDB" id="A0A7L4YLS2"/>
<dbReference type="InterPro" id="IPR003594">
    <property type="entry name" value="HATPase_dom"/>
</dbReference>
<evidence type="ECO:0000256" key="12">
    <source>
        <dbReference type="ARBA" id="ARBA00023012"/>
    </source>
</evidence>
<dbReference type="CDD" id="cd00082">
    <property type="entry name" value="HisKA"/>
    <property type="match status" value="1"/>
</dbReference>
<keyword evidence="10" id="KW-0067">ATP-binding</keyword>
<comment type="catalytic activity">
    <reaction evidence="1">
        <text>ATP + protein L-histidine = ADP + protein N-phospho-L-histidine.</text>
        <dbReference type="EC" id="2.7.13.3"/>
    </reaction>
</comment>
<keyword evidence="11 14" id="KW-1133">Transmembrane helix</keyword>
<dbReference type="GO" id="GO:0005524">
    <property type="term" value="F:ATP binding"/>
    <property type="evidence" value="ECO:0007669"/>
    <property type="project" value="UniProtKB-KW"/>
</dbReference>
<dbReference type="InterPro" id="IPR038318">
    <property type="entry name" value="KdpD_sf"/>
</dbReference>
<keyword evidence="13 14" id="KW-0472">Membrane</keyword>
<keyword evidence="9" id="KW-0418">Kinase</keyword>
<dbReference type="SMART" id="SM00387">
    <property type="entry name" value="HATPase_c"/>
    <property type="match status" value="1"/>
</dbReference>
<evidence type="ECO:0000256" key="6">
    <source>
        <dbReference type="ARBA" id="ARBA00022679"/>
    </source>
</evidence>
<gene>
    <name evidence="16" type="ORF">EK0264_05690</name>
</gene>
<evidence type="ECO:0000256" key="10">
    <source>
        <dbReference type="ARBA" id="ARBA00022840"/>
    </source>
</evidence>
<feature type="transmembrane region" description="Helical" evidence="14">
    <location>
        <begin position="449"/>
        <end position="477"/>
    </location>
</feature>
<dbReference type="Proteomes" id="UP000463857">
    <property type="component" value="Chromosome"/>
</dbReference>
<feature type="transmembrane region" description="Helical" evidence="14">
    <location>
        <begin position="412"/>
        <end position="437"/>
    </location>
</feature>
<evidence type="ECO:0000313" key="16">
    <source>
        <dbReference type="EMBL" id="QHB99822.1"/>
    </source>
</evidence>
<dbReference type="KEGG" id="eke:EK0264_05690"/>
<dbReference type="PROSITE" id="PS50109">
    <property type="entry name" value="HIS_KIN"/>
    <property type="match status" value="1"/>
</dbReference>
<dbReference type="InterPro" id="IPR025201">
    <property type="entry name" value="KdpD_TM"/>
</dbReference>
<evidence type="ECO:0000256" key="5">
    <source>
        <dbReference type="ARBA" id="ARBA00022553"/>
    </source>
</evidence>
<evidence type="ECO:0000256" key="7">
    <source>
        <dbReference type="ARBA" id="ARBA00022692"/>
    </source>
</evidence>
<reference evidence="16 17" key="1">
    <citation type="journal article" date="2018" name="Int. J. Syst. Evol. Microbiol.">
        <title>Epidermidibacterium keratini gen. nov., sp. nov., a member of the family Sporichthyaceae, isolated from keratin epidermis.</title>
        <authorList>
            <person name="Lee D.G."/>
            <person name="Trujillo M.E."/>
            <person name="Kang S."/>
            <person name="Nam J.J."/>
            <person name="Kim Y.J."/>
        </authorList>
    </citation>
    <scope>NUCLEOTIDE SEQUENCE [LARGE SCALE GENOMIC DNA]</scope>
    <source>
        <strain evidence="16 17">EPI-7</strain>
    </source>
</reference>
<keyword evidence="5" id="KW-0597">Phosphoprotein</keyword>
<dbReference type="InterPro" id="IPR003852">
    <property type="entry name" value="Sig_transdc_His_kinase_KdpD_N"/>
</dbReference>
<comment type="subcellular location">
    <subcellularLocation>
        <location evidence="3">Cell membrane</location>
    </subcellularLocation>
    <subcellularLocation>
        <location evidence="2">Membrane</location>
        <topology evidence="2">Multi-pass membrane protein</topology>
    </subcellularLocation>
</comment>
<dbReference type="Gene3D" id="3.30.565.10">
    <property type="entry name" value="Histidine kinase-like ATPase, C-terminal domain"/>
    <property type="match status" value="1"/>
</dbReference>
<dbReference type="InterPro" id="IPR005467">
    <property type="entry name" value="His_kinase_dom"/>
</dbReference>
<dbReference type="Pfam" id="PF02702">
    <property type="entry name" value="KdpD"/>
    <property type="match status" value="1"/>
</dbReference>
<evidence type="ECO:0000256" key="9">
    <source>
        <dbReference type="ARBA" id="ARBA00022777"/>
    </source>
</evidence>
<evidence type="ECO:0000256" key="11">
    <source>
        <dbReference type="ARBA" id="ARBA00022989"/>
    </source>
</evidence>
<dbReference type="EC" id="2.7.13.3" evidence="4"/>
<feature type="transmembrane region" description="Helical" evidence="14">
    <location>
        <begin position="381"/>
        <end position="400"/>
    </location>
</feature>
<dbReference type="InterPro" id="IPR003661">
    <property type="entry name" value="HisK_dim/P_dom"/>
</dbReference>
<dbReference type="InterPro" id="IPR052023">
    <property type="entry name" value="Histidine_kinase_KdpD"/>
</dbReference>
<evidence type="ECO:0000259" key="15">
    <source>
        <dbReference type="PROSITE" id="PS50109"/>
    </source>
</evidence>
<dbReference type="FunFam" id="3.40.50.300:FF:000483">
    <property type="entry name" value="Sensor histidine kinase KdpD"/>
    <property type="match status" value="1"/>
</dbReference>
<dbReference type="PANTHER" id="PTHR45569:SF1">
    <property type="entry name" value="SENSOR PROTEIN KDPD"/>
    <property type="match status" value="1"/>
</dbReference>
<dbReference type="InterPro" id="IPR036890">
    <property type="entry name" value="HATPase_C_sf"/>
</dbReference>
<keyword evidence="17" id="KW-1185">Reference proteome</keyword>
<keyword evidence="6" id="KW-0808">Transferase</keyword>
<dbReference type="InterPro" id="IPR036097">
    <property type="entry name" value="HisK_dim/P_sf"/>
</dbReference>
<dbReference type="RefSeq" id="WP_159543760.1">
    <property type="nucleotide sequence ID" value="NZ_CP047156.1"/>
</dbReference>
<dbReference type="Pfam" id="PF00512">
    <property type="entry name" value="HisKA"/>
    <property type="match status" value="1"/>
</dbReference>
<keyword evidence="8" id="KW-0547">Nucleotide-binding</keyword>
<dbReference type="InParanoid" id="A0A7L4YLS2"/>
<dbReference type="Gene3D" id="1.10.287.130">
    <property type="match status" value="1"/>
</dbReference>
<organism evidence="16 17">
    <name type="scientific">Epidermidibacterium keratini</name>
    <dbReference type="NCBI Taxonomy" id="1891644"/>
    <lineage>
        <taxon>Bacteria</taxon>
        <taxon>Bacillati</taxon>
        <taxon>Actinomycetota</taxon>
        <taxon>Actinomycetes</taxon>
        <taxon>Sporichthyales</taxon>
        <taxon>Sporichthyaceae</taxon>
        <taxon>Epidermidibacterium</taxon>
    </lineage>
</organism>
<dbReference type="InterPro" id="IPR004358">
    <property type="entry name" value="Sig_transdc_His_kin-like_C"/>
</dbReference>
<dbReference type="FunCoup" id="A0A7L4YLS2">
    <property type="interactions" value="39"/>
</dbReference>
<dbReference type="GO" id="GO:0000155">
    <property type="term" value="F:phosphorelay sensor kinase activity"/>
    <property type="evidence" value="ECO:0007669"/>
    <property type="project" value="InterPro"/>
</dbReference>
<keyword evidence="7 14" id="KW-0812">Transmembrane</keyword>
<evidence type="ECO:0000256" key="14">
    <source>
        <dbReference type="SAM" id="Phobius"/>
    </source>
</evidence>
<feature type="domain" description="Histidine kinase" evidence="15">
    <location>
        <begin position="622"/>
        <end position="833"/>
    </location>
</feature>
<evidence type="ECO:0000256" key="8">
    <source>
        <dbReference type="ARBA" id="ARBA00022741"/>
    </source>
</evidence>
<dbReference type="SMART" id="SM00388">
    <property type="entry name" value="HisKA"/>
    <property type="match status" value="1"/>
</dbReference>
<evidence type="ECO:0000256" key="13">
    <source>
        <dbReference type="ARBA" id="ARBA00023136"/>
    </source>
</evidence>
<accession>A0A7L4YLS2</accession>
<dbReference type="PANTHER" id="PTHR45569">
    <property type="entry name" value="SENSOR PROTEIN KDPD"/>
    <property type="match status" value="1"/>
</dbReference>
<dbReference type="PRINTS" id="PR00344">
    <property type="entry name" value="BCTRLSENSOR"/>
</dbReference>
<keyword evidence="12" id="KW-0902">Two-component regulatory system</keyword>
<dbReference type="GO" id="GO:0005737">
    <property type="term" value="C:cytoplasm"/>
    <property type="evidence" value="ECO:0007669"/>
    <property type="project" value="UniProtKB-ARBA"/>
</dbReference>
<evidence type="ECO:0000256" key="4">
    <source>
        <dbReference type="ARBA" id="ARBA00012438"/>
    </source>
</evidence>
<evidence type="ECO:0000256" key="1">
    <source>
        <dbReference type="ARBA" id="ARBA00000085"/>
    </source>
</evidence>
<dbReference type="EMBL" id="CP047156">
    <property type="protein sequence ID" value="QHB99822.1"/>
    <property type="molecule type" value="Genomic_DNA"/>
</dbReference>
<dbReference type="SUPFAM" id="SSF52402">
    <property type="entry name" value="Adenine nucleotide alpha hydrolases-like"/>
    <property type="match status" value="1"/>
</dbReference>
<dbReference type="Pfam" id="PF00582">
    <property type="entry name" value="Usp"/>
    <property type="match status" value="1"/>
</dbReference>
<sequence length="842" mass="89769">MTETSRPGTLRVYLGAAPGVGKTYAMLNEGRRRRDRGTDVVVGYVETHGRAKTADAAAGFEVVPRTSLTYRDAALEEMDTDAIIARHPQVALIDELAHSNAPGSRNPKRWQDVEQILAAGIDVITTLNVQHLESLGDVVTTITGTRQRETVPDAVVRRAAQIELVDMSPEALRRRMAHGNIYRPERIDAALANYFRVGNLTALRELALLWLADRVDEVLQRYRTDHNIDSAWPARERIVVAVTPDEFSQSLIRRGARIAARASATELMVVFVQVGDGVRRSSPLQIEQLRQITEALGGTFHEVVGDDVAEALLSFARGANASQIVIGTSRRNRIASALSPGVGDAVVRDAGQIDVHTVSRPPTTNRARRASPPRLGRTRRLWGWVLGIALPVLLTGVLAVTRNGHEFTTDVLLYLLVVVLVAIVGGRWPAVAAAVLGSQLLNYFFTPPLYTLSIAGSSNIIALAVFLIVAVAVAAVVDQAARTRRQAQIAQGRADTLSSLARQVLRGQGGTTRLLETMRESLELDEVHLDVREASAARQDMTWQTVASAGPVGHGQPDVIQAGDTVRLVFSGPSVAAHDRQVLEAYASHAAALHEHERLLADATEARAAAAGNQMRLSVLAAVSHDLRTPIATIKAAAGTLRHPGPHLDDGDRAELLEDIDVSADNLAGLVGNLLDMSRLQTGSLRPLIRPSNIDAVVLAALRQIPGSDAVEVDIAEDLPAVDTDPGLLERVVANVVHNALQYAAGSHIAIRASVIGTRAEIRVSDGGPGVPDARKADLFAAFWRLDDAPSGSGLGLGLAVASGFMTAMDGDLIAEDTPGGGLTMVLQLPVCAAGSEAECAS</sequence>